<dbReference type="InterPro" id="IPR024568">
    <property type="entry name" value="RNase_HIII_N"/>
</dbReference>
<dbReference type="HAMAP" id="MF_00053">
    <property type="entry name" value="RNase_HIII"/>
    <property type="match status" value="1"/>
</dbReference>
<dbReference type="EC" id="3.1.26.4" evidence="6 14"/>
<comment type="catalytic activity">
    <reaction evidence="1 14 15">
        <text>Endonucleolytic cleavage to 5'-phosphomonoester.</text>
        <dbReference type="EC" id="3.1.26.4"/>
    </reaction>
</comment>
<keyword evidence="10 14" id="KW-0479">Metal-binding</keyword>
<proteinExistence type="inferred from homology"/>
<dbReference type="PANTHER" id="PTHR10954:SF23">
    <property type="entry name" value="RIBONUCLEASE"/>
    <property type="match status" value="1"/>
</dbReference>
<evidence type="ECO:0000256" key="9">
    <source>
        <dbReference type="ARBA" id="ARBA00022722"/>
    </source>
</evidence>
<comment type="subcellular location">
    <subcellularLocation>
        <location evidence="4 14">Cytoplasm</location>
    </subcellularLocation>
</comment>
<dbReference type="CDD" id="cd14796">
    <property type="entry name" value="RNAse_HIII_N"/>
    <property type="match status" value="1"/>
</dbReference>
<dbReference type="Gene3D" id="3.30.310.10">
    <property type="entry name" value="TATA-Binding Protein"/>
    <property type="match status" value="1"/>
</dbReference>
<evidence type="ECO:0000256" key="6">
    <source>
        <dbReference type="ARBA" id="ARBA00012180"/>
    </source>
</evidence>
<evidence type="ECO:0000256" key="12">
    <source>
        <dbReference type="ARBA" id="ARBA00022801"/>
    </source>
</evidence>
<evidence type="ECO:0000256" key="7">
    <source>
        <dbReference type="ARBA" id="ARBA00021407"/>
    </source>
</evidence>
<evidence type="ECO:0000256" key="11">
    <source>
        <dbReference type="ARBA" id="ARBA00022759"/>
    </source>
</evidence>
<evidence type="ECO:0000256" key="1">
    <source>
        <dbReference type="ARBA" id="ARBA00000077"/>
    </source>
</evidence>
<evidence type="ECO:0000256" key="8">
    <source>
        <dbReference type="ARBA" id="ARBA00022490"/>
    </source>
</evidence>
<dbReference type="SUPFAM" id="SSF53098">
    <property type="entry name" value="Ribonuclease H-like"/>
    <property type="match status" value="1"/>
</dbReference>
<evidence type="ECO:0000256" key="15">
    <source>
        <dbReference type="PROSITE-ProRule" id="PRU01319"/>
    </source>
</evidence>
<evidence type="ECO:0000256" key="13">
    <source>
        <dbReference type="ARBA" id="ARBA00022842"/>
    </source>
</evidence>
<evidence type="ECO:0000256" key="2">
    <source>
        <dbReference type="ARBA" id="ARBA00001946"/>
    </source>
</evidence>
<dbReference type="Gene3D" id="3.30.420.10">
    <property type="entry name" value="Ribonuclease H-like superfamily/Ribonuclease H"/>
    <property type="match status" value="1"/>
</dbReference>
<dbReference type="EMBL" id="APJW01000001">
    <property type="protein sequence ID" value="EQM62820.1"/>
    <property type="molecule type" value="Genomic_DNA"/>
</dbReference>
<dbReference type="InterPro" id="IPR024567">
    <property type="entry name" value="RNase_HII/HIII_dom"/>
</dbReference>
<feature type="binding site" evidence="14 15">
    <location>
        <position position="92"/>
    </location>
    <ligand>
        <name>a divalent metal cation</name>
        <dbReference type="ChEBI" id="CHEBI:60240"/>
    </ligand>
</feature>
<evidence type="ECO:0000256" key="3">
    <source>
        <dbReference type="ARBA" id="ARBA00004065"/>
    </source>
</evidence>
<evidence type="ECO:0000256" key="5">
    <source>
        <dbReference type="ARBA" id="ARBA00008378"/>
    </source>
</evidence>
<keyword evidence="9 14" id="KW-0540">Nuclease</keyword>
<accession>A0ABN0MZL8</accession>
<dbReference type="InterPro" id="IPR001352">
    <property type="entry name" value="RNase_HII/HIII"/>
</dbReference>
<evidence type="ECO:0000313" key="17">
    <source>
        <dbReference type="EMBL" id="EQM62820.1"/>
    </source>
</evidence>
<dbReference type="InterPro" id="IPR036397">
    <property type="entry name" value="RNaseH_sf"/>
</dbReference>
<evidence type="ECO:0000313" key="18">
    <source>
        <dbReference type="Proteomes" id="UP000016064"/>
    </source>
</evidence>
<keyword evidence="11 14" id="KW-0255">Endonuclease</keyword>
<keyword evidence="13 14" id="KW-0460">Magnesium</keyword>
<dbReference type="Pfam" id="PF11858">
    <property type="entry name" value="DUF3378"/>
    <property type="match status" value="1"/>
</dbReference>
<comment type="cofactor">
    <cofactor evidence="2">
        <name>Mg(2+)</name>
        <dbReference type="ChEBI" id="CHEBI:18420"/>
    </cofactor>
</comment>
<feature type="binding site" evidence="14 15">
    <location>
        <position position="196"/>
    </location>
    <ligand>
        <name>a divalent metal cation</name>
        <dbReference type="ChEBI" id="CHEBI:60240"/>
    </ligand>
</feature>
<dbReference type="InterPro" id="IPR012295">
    <property type="entry name" value="TBP_dom_sf"/>
</dbReference>
<reference evidence="17 18" key="1">
    <citation type="submission" date="2013-07" db="EMBL/GenBank/DDBJ databases">
        <title>Isolation of a new Chlamydia species from the feral Sacred Ibis (Threskiornis aethiopicus): Chlamydia ibidis.</title>
        <authorList>
            <person name="Vorimore F."/>
            <person name="Hsia R.-C."/>
            <person name="Huot-Creasy H."/>
            <person name="Bastian S."/>
            <person name="Deruyter L."/>
            <person name="Passet A."/>
            <person name="Sachse K."/>
            <person name="Bavoil P."/>
            <person name="Myers G."/>
            <person name="Laroucau K."/>
        </authorList>
    </citation>
    <scope>NUCLEOTIDE SEQUENCE [LARGE SCALE GENOMIC DNA]</scope>
    <source>
        <strain evidence="17 18">10-1398/6</strain>
    </source>
</reference>
<keyword evidence="12 14" id="KW-0378">Hydrolase</keyword>
<evidence type="ECO:0000256" key="14">
    <source>
        <dbReference type="HAMAP-Rule" id="MF_00053"/>
    </source>
</evidence>
<keyword evidence="18" id="KW-1185">Reference proteome</keyword>
<evidence type="ECO:0000256" key="10">
    <source>
        <dbReference type="ARBA" id="ARBA00022723"/>
    </source>
</evidence>
<dbReference type="CDD" id="cd06590">
    <property type="entry name" value="RNase_HII_bacteria_HIII_like"/>
    <property type="match status" value="1"/>
</dbReference>
<evidence type="ECO:0000256" key="4">
    <source>
        <dbReference type="ARBA" id="ARBA00004496"/>
    </source>
</evidence>
<dbReference type="RefSeq" id="WP_020370367.1">
    <property type="nucleotide sequence ID" value="NZ_APJW01000001.1"/>
</dbReference>
<evidence type="ECO:0000259" key="16">
    <source>
        <dbReference type="PROSITE" id="PS51975"/>
    </source>
</evidence>
<comment type="similarity">
    <text evidence="5 14">Belongs to the RNase HII family. RnhC subfamily.</text>
</comment>
<comment type="caution">
    <text evidence="17">The sequence shown here is derived from an EMBL/GenBank/DDBJ whole genome shotgun (WGS) entry which is preliminary data.</text>
</comment>
<dbReference type="PROSITE" id="PS51975">
    <property type="entry name" value="RNASE_H_2"/>
    <property type="match status" value="1"/>
</dbReference>
<protein>
    <recommendedName>
        <fullName evidence="7 14">Ribonuclease HIII</fullName>
        <shortName evidence="14">RNase HIII</shortName>
        <ecNumber evidence="6 14">3.1.26.4</ecNumber>
    </recommendedName>
</protein>
<dbReference type="GO" id="GO:0016787">
    <property type="term" value="F:hydrolase activity"/>
    <property type="evidence" value="ECO:0007669"/>
    <property type="project" value="UniProtKB-KW"/>
</dbReference>
<dbReference type="PIRSF" id="PIRSF037748">
    <property type="entry name" value="RnhC"/>
    <property type="match status" value="1"/>
</dbReference>
<comment type="function">
    <text evidence="3 14">Endonuclease that specifically degrades the RNA of RNA-DNA hybrids.</text>
</comment>
<organism evidence="17 18">
    <name type="scientific">Chlamydia ibidis 10-1398/6</name>
    <dbReference type="NCBI Taxonomy" id="1046581"/>
    <lineage>
        <taxon>Bacteria</taxon>
        <taxon>Pseudomonadati</taxon>
        <taxon>Chlamydiota</taxon>
        <taxon>Chlamydiia</taxon>
        <taxon>Chlamydiales</taxon>
        <taxon>Chlamydiaceae</taxon>
        <taxon>Chlamydia/Chlamydophila group</taxon>
        <taxon>Chlamydia</taxon>
    </lineage>
</organism>
<sequence length="301" mass="33855">MPAPFVISLSHSLHNLLKDRLVEKGFSLTQPQYTVFQARSPDVSCILYTSGKLVVQGKGAQEFIEFFLEPEILLTFTHREGKKDLRPRLGVDESGKGDFFGPLCIAGVFARDKQTLEELYKTNIQDSKKLNDSQILSLGKTIRDFCTYDVMILYPEKYNDLYRKFQNLNLLLAWAHSVIIDSIAPRPAGDVFAISDQFASSESLLLNALRKKNKDISLIQRTRAEQDIVVAAASILAREAFITTMTKLEKRYSVRLPKGAGAIVKSSGKAILKNHGKEVLTHLCKTHFKTFEEICNENSPL</sequence>
<name>A0ABN0MZL8_9CHLA</name>
<dbReference type="Proteomes" id="UP000016064">
    <property type="component" value="Unassembled WGS sequence"/>
</dbReference>
<dbReference type="NCBIfam" id="TIGR00716">
    <property type="entry name" value="rnhC"/>
    <property type="match status" value="1"/>
</dbReference>
<dbReference type="InterPro" id="IPR012337">
    <property type="entry name" value="RNaseH-like_sf"/>
</dbReference>
<gene>
    <name evidence="14 17" type="primary">rnhC</name>
    <name evidence="17" type="ORF">H359_0383</name>
</gene>
<dbReference type="Pfam" id="PF01351">
    <property type="entry name" value="RNase_HII"/>
    <property type="match status" value="1"/>
</dbReference>
<dbReference type="InterPro" id="IPR004641">
    <property type="entry name" value="RNase_HIII"/>
</dbReference>
<feature type="binding site" evidence="14 15">
    <location>
        <position position="93"/>
    </location>
    <ligand>
        <name>a divalent metal cation</name>
        <dbReference type="ChEBI" id="CHEBI:60240"/>
    </ligand>
</feature>
<comment type="cofactor">
    <cofactor evidence="14 15">
        <name>Mn(2+)</name>
        <dbReference type="ChEBI" id="CHEBI:29035"/>
    </cofactor>
    <cofactor evidence="14 15">
        <name>Mg(2+)</name>
        <dbReference type="ChEBI" id="CHEBI:18420"/>
    </cofactor>
    <text evidence="14 15">Manganese or magnesium. Binds 1 divalent metal ion per monomer in the absence of substrate. May bind a second metal ion after substrate binding.</text>
</comment>
<dbReference type="PANTHER" id="PTHR10954">
    <property type="entry name" value="RIBONUCLEASE H2 SUBUNIT A"/>
    <property type="match status" value="1"/>
</dbReference>
<feature type="domain" description="RNase H type-2" evidence="16">
    <location>
        <begin position="86"/>
        <end position="300"/>
    </location>
</feature>
<keyword evidence="8 14" id="KW-0963">Cytoplasm</keyword>